<dbReference type="InterPro" id="IPR025410">
    <property type="entry name" value="Lant_dehyd"/>
</dbReference>
<name>A0A384ZZU7_STREE</name>
<feature type="binding site" evidence="1">
    <location>
        <position position="883"/>
    </location>
    <ligand>
        <name>Zn(2+)</name>
        <dbReference type="ChEBI" id="CHEBI:29105"/>
    </ligand>
</feature>
<dbReference type="InterPro" id="IPR012341">
    <property type="entry name" value="6hp_glycosidase-like_sf"/>
</dbReference>
<dbReference type="CDD" id="cd04792">
    <property type="entry name" value="LanM-like"/>
    <property type="match status" value="1"/>
</dbReference>
<evidence type="ECO:0000259" key="2">
    <source>
        <dbReference type="Pfam" id="PF13575"/>
    </source>
</evidence>
<dbReference type="RefSeq" id="WP_000655315.1">
    <property type="nucleotide sequence ID" value="NZ_CFBF01000013.1"/>
</dbReference>
<dbReference type="InterPro" id="IPR007822">
    <property type="entry name" value="LANC-like"/>
</dbReference>
<keyword evidence="1" id="KW-0479">Metal-binding</keyword>
<dbReference type="SUPFAM" id="SSF158745">
    <property type="entry name" value="LanC-like"/>
    <property type="match status" value="1"/>
</dbReference>
<dbReference type="GO" id="GO:0005886">
    <property type="term" value="C:plasma membrane"/>
    <property type="evidence" value="ECO:0007669"/>
    <property type="project" value="TreeGrafter"/>
</dbReference>
<dbReference type="PANTHER" id="PTHR12736:SF7">
    <property type="entry name" value="LANC-LIKE PROTEIN 3"/>
    <property type="match status" value="1"/>
</dbReference>
<reference evidence="3" key="1">
    <citation type="journal article" date="2018" name="Front. Microbiol.">
        <title>Genome Sequencing Reveals a Large and Diverse Repertoire of Antimicrobial Peptides.</title>
        <authorList>
            <person name="Rezaei Javan R."/>
            <person name="van Tonder A.J."/>
            <person name="King J.P."/>
            <person name="Harrold C.L."/>
            <person name="Brueggemann A.B."/>
        </authorList>
    </citation>
    <scope>NUCLEOTIDE SEQUENCE</scope>
    <source>
        <strain evidence="3">Tennesse_23F_4</strain>
    </source>
</reference>
<dbReference type="Pfam" id="PF05147">
    <property type="entry name" value="LANC_like"/>
    <property type="match status" value="1"/>
</dbReference>
<organism evidence="3">
    <name type="scientific">Streptococcus pneumoniae</name>
    <dbReference type="NCBI Taxonomy" id="1313"/>
    <lineage>
        <taxon>Bacteria</taxon>
        <taxon>Bacillati</taxon>
        <taxon>Bacillota</taxon>
        <taxon>Bacilli</taxon>
        <taxon>Lactobacillales</taxon>
        <taxon>Streptococcaceae</taxon>
        <taxon>Streptococcus</taxon>
    </lineage>
</organism>
<sequence length="1011" mass="117036">MKDSMINYWLNYFPEYSLETFEKELTKHLGENYIEKLLNFYKDYETVDVDIIFKYVSLNLEAIPKQFKEIIEEKYLFSSIIIPFISKYFSEFSYTISRNKSIEDSDEFLTYSVLDVADRINTLLYRSIIGDISTLKARGVLQGKTSVNKMDYYKNKYIKEEKNLVDFYAKFSELTRLTSYVVKNTFEFYLEIIQQFQEQYVKILELFQCKTDSKVLISKIELGNGDSHKKNKSVSKIFLSSGNTIIYKPRSLNIEKSFEKMMEFLRDQNAILDYKLPNIISTEKYGFCEYIDTEECMNDLDVKGFYQRIGELLGILYSLNSVDFHYENIIAKGAYPVPIDLETLIHPQIVDRNNDLSAFKKASKKFESSVITTGLLPIFLKGNEVGGVSMNSEQISTFKTDYIKDTNSDNIHIEREYYVISPKNNNPIINGKIVDAKDYIFEIIKGFQGIYKWIMNNRKIYIEKIYELFSNTVGRFIPRATLYYSQLLRISLSPEFTQKHFERKMLLRRLYIGSENSETMLIDSEFKDLLEADIPYFSFIIGDNKIFDSKGVEVKGVNLTNFKEDFNSKISTFCDEDLKEQIGYIKDSFISRKNQSDSNDIKFQTYYNKLKPELWLSTATKIGDLIIDNSIEGVNEYGRKDLAWISVTMQGFEEDVWLPSVLTNDLYSGNAGISLFLINLWNITGKKRFLEYAKKSVETSKVLLGNKYIHSNHLVGAFTGVGGMIYSLAEIAHLTGDVKNKNFIKKSILSLDELILRDTSNDLISGNTGLLAVILKLVNSDSYYNTPDIKYVISKIVQKILHESKFVDGLRFWECMPNRNYVGFSHGNAGIHSYLFKAMKYLGDSRAEEILQESLNYEKKCFSSHKNDWYKSKDEKQISYTWCHGSPGILLSKLLLLSSGYNFDNLDNDIRLSIENTKAYGFGNNPTYCHGDLGNLEILNYASKLLHKKNLNNLCTNIYQELFDTVLVKEWDKKNLKSSNTYGLMVGLSGWGYSMLSNYTDHSLNNFLWLD</sequence>
<dbReference type="EMBL" id="MF990787">
    <property type="protein sequence ID" value="AXH01252.1"/>
    <property type="molecule type" value="Genomic_DNA"/>
</dbReference>
<proteinExistence type="predicted"/>
<dbReference type="SMART" id="SM01260">
    <property type="entry name" value="LANC_like"/>
    <property type="match status" value="1"/>
</dbReference>
<dbReference type="AlphaFoldDB" id="A0A384ZZU7"/>
<dbReference type="Gene3D" id="1.50.10.10">
    <property type="match status" value="1"/>
</dbReference>
<dbReference type="PRINTS" id="PR01950">
    <property type="entry name" value="LANCSUPER"/>
</dbReference>
<feature type="binding site" evidence="1">
    <location>
        <position position="929"/>
    </location>
    <ligand>
        <name>Zn(2+)</name>
        <dbReference type="ChEBI" id="CHEBI:29105"/>
    </ligand>
</feature>
<feature type="domain" description="Lantibiotic biosynthesis protein dehydration" evidence="2">
    <location>
        <begin position="171"/>
        <end position="538"/>
    </location>
</feature>
<accession>A0A384ZZU7</accession>
<gene>
    <name evidence="3" type="primary">sleM1</name>
    <name evidence="3" type="ORF">streptolancidinE_00001</name>
</gene>
<dbReference type="GO" id="GO:0005975">
    <property type="term" value="P:carbohydrate metabolic process"/>
    <property type="evidence" value="ECO:0007669"/>
    <property type="project" value="InterPro"/>
</dbReference>
<feature type="binding site" evidence="1">
    <location>
        <position position="930"/>
    </location>
    <ligand>
        <name>Zn(2+)</name>
        <dbReference type="ChEBI" id="CHEBI:29105"/>
    </ligand>
</feature>
<dbReference type="GO" id="GO:0031179">
    <property type="term" value="P:peptide modification"/>
    <property type="evidence" value="ECO:0007669"/>
    <property type="project" value="InterPro"/>
</dbReference>
<protein>
    <submittedName>
        <fullName evidence="3">Lantibiotic bifunctional modification enzyme SleM1</fullName>
    </submittedName>
</protein>
<evidence type="ECO:0000313" key="3">
    <source>
        <dbReference type="EMBL" id="AXH01252.1"/>
    </source>
</evidence>
<dbReference type="PANTHER" id="PTHR12736">
    <property type="entry name" value="LANC-LIKE PROTEIN"/>
    <property type="match status" value="1"/>
</dbReference>
<keyword evidence="1" id="KW-0862">Zinc</keyword>
<dbReference type="GO" id="GO:0046872">
    <property type="term" value="F:metal ion binding"/>
    <property type="evidence" value="ECO:0007669"/>
    <property type="project" value="UniProtKB-KW"/>
</dbReference>
<dbReference type="InterPro" id="IPR017146">
    <property type="entry name" value="Lanti_2_LanM"/>
</dbReference>
<dbReference type="NCBIfam" id="TIGR03897">
    <property type="entry name" value="lanti_2_LanM"/>
    <property type="match status" value="1"/>
</dbReference>
<evidence type="ECO:0000256" key="1">
    <source>
        <dbReference type="PIRSR" id="PIRSR607822-1"/>
    </source>
</evidence>
<dbReference type="Pfam" id="PF13575">
    <property type="entry name" value="DUF4135"/>
    <property type="match status" value="1"/>
</dbReference>
<dbReference type="PIRSF" id="PIRSF037228">
    <property type="entry name" value="Lant_mod_RumM"/>
    <property type="match status" value="1"/>
</dbReference>